<feature type="compositionally biased region" description="Polar residues" evidence="5">
    <location>
        <begin position="309"/>
        <end position="327"/>
    </location>
</feature>
<dbReference type="PANTHER" id="PTHR14491">
    <property type="entry name" value="SOSONDOWAH, ISOFORM G"/>
    <property type="match status" value="1"/>
</dbReference>
<reference evidence="7" key="1">
    <citation type="submission" date="2020-06" db="EMBL/GenBank/DDBJ databases">
        <title>Draft genome of Bugula neritina, a colonial animal packing powerful symbionts and potential medicines.</title>
        <authorList>
            <person name="Rayko M."/>
        </authorList>
    </citation>
    <scope>NUCLEOTIDE SEQUENCE [LARGE SCALE GENOMIC DNA]</scope>
    <source>
        <strain evidence="7">Kwan_BN1</strain>
    </source>
</reference>
<comment type="caution">
    <text evidence="7">The sequence shown here is derived from an EMBL/GenBank/DDBJ whole genome shotgun (WGS) entry which is preliminary data.</text>
</comment>
<sequence>MAEETTLTLETLRLYFLEVGGICTNHNLVGRFKSFLNHPVKKLENRNKMKEFVQLLASVENRDGVRVLVLKKRYFNQGCFNLLPHQQVIKDDAASQRKSISQVPIPDVFVPVDSPGGGLPPLPVAIPSSPRQQYTSDGSIREKKDDYQTATSSLRSSISLEQTNTPAYLERPSAPPPQSRVVASDEGTPPQPDKPSVPSASPPFLSKFDGSAVTPPRQPAGSSQQFSSTQPSIGSGQSARTPFDTLSVDRSRHLEQPSLGQPFVPPPDKPSVVRSDQSALTPSSVPPYRPSYDLPFVPPPDKPSVVLSGLSTATPLQKPSVVPSGQLSVERPSVPPPDKPSVVLSGLSTVTPLEKPSIVPSERRSYERPSIPPPGKPSVALSGLSAVTPLERLSAVPSDKVSISSQSQPADHLTPVFSEQPLDRLSSGPFTSQDSSYVGIPRDLATVDENTAMTPETKIPSGDQQQGSMSAKDMIKQFDEMEDKTEVIPHYGTSRRHKERLHSHIGGGAMESHEYDGTAISLTAIEKQWMLVSSSSDYQEMCKLLNSNSSLAHRRDFINGNAMHWAAKHGNPEVIKLLNGYKVDADVRSFCGHTPLHLAAMSGNEECIELLVNLCKAKPNTRDFYEMLLNNSRQGMTANNTTDVISTDDMNAFARTQSFSVKIMKNSMGVGRNFSGPARPLSSARDSVLEGLSYASSEDAVRSDMQHRKSRPAAEPMYHSVNPIPAVTLVDVDSGEMARSESAPDIYPESERSQTARPQKEAPPFSPYSNIQ</sequence>
<dbReference type="OrthoDB" id="60433at2759"/>
<dbReference type="Gene3D" id="1.25.40.20">
    <property type="entry name" value="Ankyrin repeat-containing domain"/>
    <property type="match status" value="1"/>
</dbReference>
<comment type="similarity">
    <text evidence="3">Belongs to the SOWAH family.</text>
</comment>
<evidence type="ECO:0000256" key="5">
    <source>
        <dbReference type="SAM" id="MobiDB-lite"/>
    </source>
</evidence>
<dbReference type="EMBL" id="VXIV02003139">
    <property type="protein sequence ID" value="KAF6021031.1"/>
    <property type="molecule type" value="Genomic_DNA"/>
</dbReference>
<name>A0A7J7J667_BUGNE</name>
<organism evidence="7 8">
    <name type="scientific">Bugula neritina</name>
    <name type="common">Brown bryozoan</name>
    <name type="synonym">Sertularia neritina</name>
    <dbReference type="NCBI Taxonomy" id="10212"/>
    <lineage>
        <taxon>Eukaryota</taxon>
        <taxon>Metazoa</taxon>
        <taxon>Spiralia</taxon>
        <taxon>Lophotrochozoa</taxon>
        <taxon>Bryozoa</taxon>
        <taxon>Gymnolaemata</taxon>
        <taxon>Cheilostomatida</taxon>
        <taxon>Flustrina</taxon>
        <taxon>Buguloidea</taxon>
        <taxon>Bugulidae</taxon>
        <taxon>Bugula</taxon>
    </lineage>
</organism>
<feature type="compositionally biased region" description="Polar residues" evidence="5">
    <location>
        <begin position="148"/>
        <end position="166"/>
    </location>
</feature>
<dbReference type="Pfam" id="PF25877">
    <property type="entry name" value="WHD_SOWAH"/>
    <property type="match status" value="1"/>
</dbReference>
<evidence type="ECO:0000313" key="7">
    <source>
        <dbReference type="EMBL" id="KAF6021031.1"/>
    </source>
</evidence>
<feature type="compositionally biased region" description="Polar residues" evidence="5">
    <location>
        <begin position="220"/>
        <end position="240"/>
    </location>
</feature>
<evidence type="ECO:0000256" key="4">
    <source>
        <dbReference type="PROSITE-ProRule" id="PRU00023"/>
    </source>
</evidence>
<dbReference type="InterPro" id="IPR036770">
    <property type="entry name" value="Ankyrin_rpt-contain_sf"/>
</dbReference>
<keyword evidence="8" id="KW-1185">Reference proteome</keyword>
<dbReference type="SUPFAM" id="SSF48403">
    <property type="entry name" value="Ankyrin repeat"/>
    <property type="match status" value="1"/>
</dbReference>
<feature type="region of interest" description="Disordered" evidence="5">
    <location>
        <begin position="696"/>
        <end position="718"/>
    </location>
</feature>
<dbReference type="InterPro" id="IPR002110">
    <property type="entry name" value="Ankyrin_rpt"/>
</dbReference>
<keyword evidence="2 4" id="KW-0040">ANK repeat</keyword>
<evidence type="ECO:0000256" key="1">
    <source>
        <dbReference type="ARBA" id="ARBA00022737"/>
    </source>
</evidence>
<dbReference type="Proteomes" id="UP000593567">
    <property type="component" value="Unassembled WGS sequence"/>
</dbReference>
<dbReference type="InterPro" id="IPR058889">
    <property type="entry name" value="WHD_SOWAHA-C"/>
</dbReference>
<feature type="region of interest" description="Disordered" evidence="5">
    <location>
        <begin position="111"/>
        <end position="380"/>
    </location>
</feature>
<accession>A0A7J7J667</accession>
<dbReference type="PROSITE" id="PS50297">
    <property type="entry name" value="ANK_REP_REGION"/>
    <property type="match status" value="1"/>
</dbReference>
<evidence type="ECO:0000313" key="8">
    <source>
        <dbReference type="Proteomes" id="UP000593567"/>
    </source>
</evidence>
<dbReference type="AlphaFoldDB" id="A0A7J7J667"/>
<feature type="region of interest" description="Disordered" evidence="5">
    <location>
        <begin position="732"/>
        <end position="772"/>
    </location>
</feature>
<dbReference type="PROSITE" id="PS50088">
    <property type="entry name" value="ANK_REPEAT"/>
    <property type="match status" value="1"/>
</dbReference>
<evidence type="ECO:0000256" key="2">
    <source>
        <dbReference type="ARBA" id="ARBA00023043"/>
    </source>
</evidence>
<feature type="repeat" description="ANK" evidence="4">
    <location>
        <begin position="591"/>
        <end position="613"/>
    </location>
</feature>
<proteinExistence type="inferred from homology"/>
<dbReference type="PANTHER" id="PTHR14491:SF7">
    <property type="entry name" value="SOSONDOWAH, ISOFORM G"/>
    <property type="match status" value="1"/>
</dbReference>
<feature type="domain" description="SOWAHA-C winged helix-turn-helix" evidence="6">
    <location>
        <begin position="7"/>
        <end position="76"/>
    </location>
</feature>
<gene>
    <name evidence="7" type="ORF">EB796_020678</name>
</gene>
<evidence type="ECO:0000259" key="6">
    <source>
        <dbReference type="Pfam" id="PF25877"/>
    </source>
</evidence>
<keyword evidence="1" id="KW-0677">Repeat</keyword>
<protein>
    <recommendedName>
        <fullName evidence="6">SOWAHA-C winged helix-turn-helix domain-containing protein</fullName>
    </recommendedName>
</protein>
<dbReference type="SMART" id="SM00248">
    <property type="entry name" value="ANK"/>
    <property type="match status" value="2"/>
</dbReference>
<evidence type="ECO:0000256" key="3">
    <source>
        <dbReference type="ARBA" id="ARBA00038122"/>
    </source>
</evidence>
<feature type="compositionally biased region" description="Basic and acidic residues" evidence="5">
    <location>
        <begin position="749"/>
        <end position="760"/>
    </location>
</feature>
<feature type="compositionally biased region" description="Polar residues" evidence="5">
    <location>
        <begin position="129"/>
        <end position="138"/>
    </location>
</feature>
<feature type="compositionally biased region" description="Polar residues" evidence="5">
    <location>
        <begin position="274"/>
        <end position="283"/>
    </location>
</feature>
<dbReference type="Pfam" id="PF12796">
    <property type="entry name" value="Ank_2"/>
    <property type="match status" value="1"/>
</dbReference>